<dbReference type="PANTHER" id="PTHR23409">
    <property type="entry name" value="RIBONUCLEOSIDE-DIPHOSPHATE REDUCTASE SMALL CHAIN"/>
    <property type="match status" value="1"/>
</dbReference>
<comment type="caution">
    <text evidence="1">The sequence shown here is derived from an EMBL/GenBank/DDBJ whole genome shotgun (WGS) entry which is preliminary data.</text>
</comment>
<sequence length="502" mass="56148">MDEKSPICLKSELDLFSSLPIQLAIDNSSFAQIHPISSLTDKAPIEFLISGNGEHYLDLAHTILHLQVKIVKKAANAVLTDTDHVAPINYILNTMFSQFSIFLNDKQIASQSNYSYRAFMESLLFSSKSNQDTLQSSALFYKDTAAEHDNVAGASANNGFIARKNRCKLSKTVDLIGILHFDLASQPKLLINGVDVKIKLERHKDTFSLMSSADDFKLVIGSASLFIRKINVAPSIVLAHEKALERGVIKIPIRRSEVRSFALSNGLQSSTIANAFIGQIPTCLILGFVSNAAYNGSVAKNPFKFHHYNLNYLSILDGSKMIPAIPFQPNFESNLYARSYLTLFTDLNRFHNSQNININYEEYKGGYSLYAVDLTLDLAFGECHTSVNRTDLAICVKQGITQKVEKDKEIVYFKILRNSDVVKYLHDGVKDREYSFAYLQQASPLEPYCVYYGACKIYNDLFHCIMDAKSADLTVADCIKTKIGYFKLLTDDELVVDLHSAV</sequence>
<dbReference type="GO" id="GO:0005829">
    <property type="term" value="C:cytosol"/>
    <property type="evidence" value="ECO:0007669"/>
    <property type="project" value="TreeGrafter"/>
</dbReference>
<protein>
    <submittedName>
        <fullName evidence="1">Uncharacterized protein F54H12.2</fullName>
    </submittedName>
</protein>
<dbReference type="InterPro" id="IPR000358">
    <property type="entry name" value="RNR_small_fam"/>
</dbReference>
<keyword evidence="2" id="KW-1185">Reference proteome</keyword>
<organism evidence="1 2">
    <name type="scientific">Araneus ventricosus</name>
    <name type="common">Orbweaver spider</name>
    <name type="synonym">Epeira ventricosa</name>
    <dbReference type="NCBI Taxonomy" id="182803"/>
    <lineage>
        <taxon>Eukaryota</taxon>
        <taxon>Metazoa</taxon>
        <taxon>Ecdysozoa</taxon>
        <taxon>Arthropoda</taxon>
        <taxon>Chelicerata</taxon>
        <taxon>Arachnida</taxon>
        <taxon>Araneae</taxon>
        <taxon>Araneomorphae</taxon>
        <taxon>Entelegynae</taxon>
        <taxon>Araneoidea</taxon>
        <taxon>Araneidae</taxon>
        <taxon>Araneus</taxon>
    </lineage>
</organism>
<gene>
    <name evidence="1" type="primary">F54H12.2_29</name>
    <name evidence="1" type="ORF">AVEN_221658_1</name>
</gene>
<dbReference type="AlphaFoldDB" id="A0A4Y2T2P3"/>
<dbReference type="EMBL" id="BGPR01024915">
    <property type="protein sequence ID" value="GBN93375.1"/>
    <property type="molecule type" value="Genomic_DNA"/>
</dbReference>
<dbReference type="OrthoDB" id="5979489at2759"/>
<dbReference type="GO" id="GO:0009263">
    <property type="term" value="P:deoxyribonucleotide biosynthetic process"/>
    <property type="evidence" value="ECO:0007669"/>
    <property type="project" value="InterPro"/>
</dbReference>
<evidence type="ECO:0000313" key="2">
    <source>
        <dbReference type="Proteomes" id="UP000499080"/>
    </source>
</evidence>
<name>A0A4Y2T2P3_ARAVE</name>
<evidence type="ECO:0000313" key="1">
    <source>
        <dbReference type="EMBL" id="GBN93375.1"/>
    </source>
</evidence>
<reference evidence="1 2" key="1">
    <citation type="journal article" date="2019" name="Sci. Rep.">
        <title>Orb-weaving spider Araneus ventricosus genome elucidates the spidroin gene catalogue.</title>
        <authorList>
            <person name="Kono N."/>
            <person name="Nakamura H."/>
            <person name="Ohtoshi R."/>
            <person name="Moran D.A.P."/>
            <person name="Shinohara A."/>
            <person name="Yoshida Y."/>
            <person name="Fujiwara M."/>
            <person name="Mori M."/>
            <person name="Tomita M."/>
            <person name="Arakawa K."/>
        </authorList>
    </citation>
    <scope>NUCLEOTIDE SEQUENCE [LARGE SCALE GENOMIC DNA]</scope>
</reference>
<accession>A0A4Y2T2P3</accession>
<proteinExistence type="predicted"/>
<dbReference type="Proteomes" id="UP000499080">
    <property type="component" value="Unassembled WGS sequence"/>
</dbReference>
<dbReference type="PANTHER" id="PTHR23409:SF21">
    <property type="entry name" value="CAPSID PROTEIN"/>
    <property type="match status" value="1"/>
</dbReference>
<dbReference type="GO" id="GO:0004748">
    <property type="term" value="F:ribonucleoside-diphosphate reductase activity, thioredoxin disulfide as acceptor"/>
    <property type="evidence" value="ECO:0007669"/>
    <property type="project" value="TreeGrafter"/>
</dbReference>